<proteinExistence type="predicted"/>
<feature type="signal peptide" evidence="2">
    <location>
        <begin position="1"/>
        <end position="22"/>
    </location>
</feature>
<gene>
    <name evidence="4" type="ORF">KB893_006325</name>
    <name evidence="3" type="ORF">KB893_14695</name>
</gene>
<comment type="caution">
    <text evidence="3">The sequence shown here is derived from an EMBL/GenBank/DDBJ whole genome shotgun (WGS) entry which is preliminary data.</text>
</comment>
<dbReference type="AlphaFoldDB" id="A0A8J7VVK9"/>
<feature type="chain" id="PRO_5042774283" description="Lipoprotein" evidence="2">
    <location>
        <begin position="23"/>
        <end position="140"/>
    </location>
</feature>
<reference evidence="3" key="2">
    <citation type="submission" date="2021-04" db="EMBL/GenBank/DDBJ databases">
        <authorList>
            <person name="Karlyshev A.V."/>
        </authorList>
    </citation>
    <scope>NUCLEOTIDE SEQUENCE</scope>
    <source>
        <strain evidence="3">LMG 29479</strain>
    </source>
</reference>
<name>A0A8J7VVK9_9GAMM</name>
<evidence type="ECO:0000313" key="5">
    <source>
        <dbReference type="Proteomes" id="UP000675747"/>
    </source>
</evidence>
<keyword evidence="2" id="KW-0732">Signal</keyword>
<dbReference type="Proteomes" id="UP000675747">
    <property type="component" value="Unassembled WGS sequence"/>
</dbReference>
<organism evidence="3">
    <name type="scientific">Coralloluteibacterium stylophorae</name>
    <dbReference type="NCBI Taxonomy" id="1776034"/>
    <lineage>
        <taxon>Bacteria</taxon>
        <taxon>Pseudomonadati</taxon>
        <taxon>Pseudomonadota</taxon>
        <taxon>Gammaproteobacteria</taxon>
        <taxon>Lysobacterales</taxon>
        <taxon>Lysobacteraceae</taxon>
        <taxon>Coralloluteibacterium</taxon>
    </lineage>
</organism>
<accession>A0A8J7VVK9</accession>
<evidence type="ECO:0000256" key="1">
    <source>
        <dbReference type="SAM" id="MobiDB-lite"/>
    </source>
</evidence>
<dbReference type="EMBL" id="JAGQFT010000172">
    <property type="protein sequence ID" value="MBR0563749.1"/>
    <property type="molecule type" value="Genomic_DNA"/>
</dbReference>
<evidence type="ECO:0000313" key="3">
    <source>
        <dbReference type="EMBL" id="MBR0563749.1"/>
    </source>
</evidence>
<feature type="region of interest" description="Disordered" evidence="1">
    <location>
        <begin position="80"/>
        <end position="99"/>
    </location>
</feature>
<evidence type="ECO:0008006" key="6">
    <source>
        <dbReference type="Google" id="ProtNLM"/>
    </source>
</evidence>
<sequence length="140" mass="14689">MLARIRRHRTALAAALCLLGVAACKPDTTPPDAVFAQPGVVFTLSPPQAPDCRPESLYQGTISWSLSGRGPTRLEIRVDSRGGPEFLSTSDPEGSQDTGEWIRPGMWFLLVDSASDTVLATLRAGPKPCPAAGASADAAT</sequence>
<evidence type="ECO:0000256" key="2">
    <source>
        <dbReference type="SAM" id="SignalP"/>
    </source>
</evidence>
<reference evidence="4 5" key="1">
    <citation type="journal article" date="2021" name="Microbiol. Resour. Announc.">
        <title>Draft Genome Sequence of Coralloluteibacterium stylophorae LMG 29479T.</title>
        <authorList>
            <person name="Karlyshev A.V."/>
            <person name="Kudryashova E.B."/>
            <person name="Ariskina E.V."/>
            <person name="Conroy A.P."/>
            <person name="Abidueva E.Y."/>
        </authorList>
    </citation>
    <scope>NUCLEOTIDE SEQUENCE [LARGE SCALE GENOMIC DNA]</scope>
    <source>
        <strain evidence="4 5">LMG 29479</strain>
    </source>
</reference>
<dbReference type="PROSITE" id="PS51257">
    <property type="entry name" value="PROKAR_LIPOPROTEIN"/>
    <property type="match status" value="1"/>
</dbReference>
<dbReference type="RefSeq" id="WP_211927645.1">
    <property type="nucleotide sequence ID" value="NZ_JAGQFT020000003.1"/>
</dbReference>
<feature type="compositionally biased region" description="Polar residues" evidence="1">
    <location>
        <begin position="87"/>
        <end position="98"/>
    </location>
</feature>
<dbReference type="EMBL" id="JAGQFT020000003">
    <property type="protein sequence ID" value="MBS7456748.1"/>
    <property type="molecule type" value="Genomic_DNA"/>
</dbReference>
<evidence type="ECO:0000313" key="4">
    <source>
        <dbReference type="EMBL" id="MBS7456748.1"/>
    </source>
</evidence>
<keyword evidence="5" id="KW-1185">Reference proteome</keyword>
<protein>
    <recommendedName>
        <fullName evidence="6">Lipoprotein</fullName>
    </recommendedName>
</protein>